<keyword evidence="10" id="KW-0732">Signal</keyword>
<evidence type="ECO:0000256" key="3">
    <source>
        <dbReference type="ARBA" id="ARBA00022448"/>
    </source>
</evidence>
<keyword evidence="4" id="KW-1003">Cell membrane</keyword>
<comment type="similarity">
    <text evidence="2">Belongs to the CorA metal ion transporter (MIT) (TC 1.A.35) family.</text>
</comment>
<dbReference type="Proteomes" id="UP000308768">
    <property type="component" value="Unassembled WGS sequence"/>
</dbReference>
<dbReference type="GO" id="GO:0005886">
    <property type="term" value="C:plasma membrane"/>
    <property type="evidence" value="ECO:0007669"/>
    <property type="project" value="UniProtKB-SubCell"/>
</dbReference>
<gene>
    <name evidence="11" type="ORF">B0A49_06359</name>
</gene>
<keyword evidence="3" id="KW-0813">Transport</keyword>
<evidence type="ECO:0000256" key="6">
    <source>
        <dbReference type="ARBA" id="ARBA00022989"/>
    </source>
</evidence>
<keyword evidence="12" id="KW-1185">Reference proteome</keyword>
<dbReference type="GO" id="GO:0000287">
    <property type="term" value="F:magnesium ion binding"/>
    <property type="evidence" value="ECO:0007669"/>
    <property type="project" value="TreeGrafter"/>
</dbReference>
<dbReference type="PANTHER" id="PTHR46494:SF1">
    <property type="entry name" value="CORA FAMILY METAL ION TRANSPORTER (EUROFUNG)"/>
    <property type="match status" value="1"/>
</dbReference>
<dbReference type="OrthoDB" id="165352at2759"/>
<comment type="caution">
    <text evidence="11">The sequence shown here is derived from an EMBL/GenBank/DDBJ whole genome shotgun (WGS) entry which is preliminary data.</text>
</comment>
<evidence type="ECO:0000256" key="10">
    <source>
        <dbReference type="SAM" id="SignalP"/>
    </source>
</evidence>
<dbReference type="InterPro" id="IPR045861">
    <property type="entry name" value="CorA_cytoplasmic_dom"/>
</dbReference>
<protein>
    <recommendedName>
        <fullName evidence="13">Magnesium transport protein CorA</fullName>
    </recommendedName>
</protein>
<evidence type="ECO:0000256" key="9">
    <source>
        <dbReference type="SAM" id="Phobius"/>
    </source>
</evidence>
<dbReference type="InterPro" id="IPR045863">
    <property type="entry name" value="CorA_TM1_TM2"/>
</dbReference>
<dbReference type="GO" id="GO:0015087">
    <property type="term" value="F:cobalt ion transmembrane transporter activity"/>
    <property type="evidence" value="ECO:0007669"/>
    <property type="project" value="TreeGrafter"/>
</dbReference>
<feature type="transmembrane region" description="Helical" evidence="9">
    <location>
        <begin position="156"/>
        <end position="175"/>
    </location>
</feature>
<organism evidence="11 12">
    <name type="scientific">Cryomyces minteri</name>
    <dbReference type="NCBI Taxonomy" id="331657"/>
    <lineage>
        <taxon>Eukaryota</taxon>
        <taxon>Fungi</taxon>
        <taxon>Dikarya</taxon>
        <taxon>Ascomycota</taxon>
        <taxon>Pezizomycotina</taxon>
        <taxon>Dothideomycetes</taxon>
        <taxon>Dothideomycetes incertae sedis</taxon>
        <taxon>Cryomyces</taxon>
    </lineage>
</organism>
<keyword evidence="5 9" id="KW-0812">Transmembrane</keyword>
<dbReference type="GO" id="GO:0050897">
    <property type="term" value="F:cobalt ion binding"/>
    <property type="evidence" value="ECO:0007669"/>
    <property type="project" value="TreeGrafter"/>
</dbReference>
<dbReference type="InterPro" id="IPR002523">
    <property type="entry name" value="MgTranspt_CorA/ZnTranspt_ZntB"/>
</dbReference>
<feature type="signal peptide" evidence="10">
    <location>
        <begin position="1"/>
        <end position="20"/>
    </location>
</feature>
<proteinExistence type="inferred from homology"/>
<dbReference type="Gene3D" id="1.20.58.340">
    <property type="entry name" value="Magnesium transport protein CorA, transmembrane region"/>
    <property type="match status" value="2"/>
</dbReference>
<dbReference type="GO" id="GO:0015095">
    <property type="term" value="F:magnesium ion transmembrane transporter activity"/>
    <property type="evidence" value="ECO:0007669"/>
    <property type="project" value="TreeGrafter"/>
</dbReference>
<dbReference type="EMBL" id="NAJN01000673">
    <property type="protein sequence ID" value="TKA70101.1"/>
    <property type="molecule type" value="Genomic_DNA"/>
</dbReference>
<dbReference type="PANTHER" id="PTHR46494">
    <property type="entry name" value="CORA FAMILY METAL ION TRANSPORTER (EUROFUNG)"/>
    <property type="match status" value="1"/>
</dbReference>
<dbReference type="AlphaFoldDB" id="A0A4U0X2R4"/>
<dbReference type="SUPFAM" id="SSF144083">
    <property type="entry name" value="Magnesium transport protein CorA, transmembrane region"/>
    <property type="match status" value="1"/>
</dbReference>
<evidence type="ECO:0000256" key="7">
    <source>
        <dbReference type="ARBA" id="ARBA00023136"/>
    </source>
</evidence>
<evidence type="ECO:0000256" key="1">
    <source>
        <dbReference type="ARBA" id="ARBA00004651"/>
    </source>
</evidence>
<feature type="chain" id="PRO_5020993779" description="Magnesium transport protein CorA" evidence="10">
    <location>
        <begin position="21"/>
        <end position="237"/>
    </location>
</feature>
<dbReference type="Pfam" id="PF01544">
    <property type="entry name" value="CorA"/>
    <property type="match status" value="1"/>
</dbReference>
<evidence type="ECO:0000313" key="12">
    <source>
        <dbReference type="Proteomes" id="UP000308768"/>
    </source>
</evidence>
<comment type="subcellular location">
    <subcellularLocation>
        <location evidence="1">Cell membrane</location>
        <topology evidence="1">Multi-pass membrane protein</topology>
    </subcellularLocation>
</comment>
<accession>A0A4U0X2R4</accession>
<evidence type="ECO:0000256" key="5">
    <source>
        <dbReference type="ARBA" id="ARBA00022692"/>
    </source>
</evidence>
<evidence type="ECO:0000256" key="4">
    <source>
        <dbReference type="ARBA" id="ARBA00022475"/>
    </source>
</evidence>
<keyword evidence="6 9" id="KW-1133">Transmembrane helix</keyword>
<feature type="transmembrane region" description="Helical" evidence="9">
    <location>
        <begin position="187"/>
        <end position="204"/>
    </location>
</feature>
<dbReference type="STRING" id="331657.A0A4U0X2R4"/>
<evidence type="ECO:0000256" key="2">
    <source>
        <dbReference type="ARBA" id="ARBA00009765"/>
    </source>
</evidence>
<feature type="region of interest" description="Disordered" evidence="8">
    <location>
        <begin position="75"/>
        <end position="95"/>
    </location>
</feature>
<evidence type="ECO:0008006" key="13">
    <source>
        <dbReference type="Google" id="ProtNLM"/>
    </source>
</evidence>
<dbReference type="SUPFAM" id="SSF143865">
    <property type="entry name" value="CorA soluble domain-like"/>
    <property type="match status" value="1"/>
</dbReference>
<sequence length="237" mass="27035">MLLQAIIDAIIDLALPVAQAYEDVIGELELDVLTDPNLEHSKSLYIMTSEMQLLRSTVKPILGLVNALREHRSDPFNSKTPSLPGFPLNKSRTQSSSSSVTISPLAHTYLGDVEDHILTLVQSLEQIHDSADNLISLIFNMTTAYQNEWMAQLTQATILFLPLTFLTGYFGQNFVRFNGVQMHSDAFFWWIAIPSVITTLLLLMRKMIVRSVENTFAKRLIRRSREARSRKWEQKQR</sequence>
<evidence type="ECO:0000313" key="11">
    <source>
        <dbReference type="EMBL" id="TKA70101.1"/>
    </source>
</evidence>
<name>A0A4U0X2R4_9PEZI</name>
<keyword evidence="7 9" id="KW-0472">Membrane</keyword>
<reference evidence="11 12" key="1">
    <citation type="submission" date="2017-03" db="EMBL/GenBank/DDBJ databases">
        <title>Genomes of endolithic fungi from Antarctica.</title>
        <authorList>
            <person name="Coleine C."/>
            <person name="Masonjones S."/>
            <person name="Stajich J.E."/>
        </authorList>
    </citation>
    <scope>NUCLEOTIDE SEQUENCE [LARGE SCALE GENOMIC DNA]</scope>
    <source>
        <strain evidence="11 12">CCFEE 5187</strain>
    </source>
</reference>
<evidence type="ECO:0000256" key="8">
    <source>
        <dbReference type="SAM" id="MobiDB-lite"/>
    </source>
</evidence>